<evidence type="ECO:0000313" key="2">
    <source>
        <dbReference type="EMBL" id="TCK20379.1"/>
    </source>
</evidence>
<keyword evidence="3" id="KW-1185">Reference proteome</keyword>
<dbReference type="InterPro" id="IPR013216">
    <property type="entry name" value="Methyltransf_11"/>
</dbReference>
<feature type="domain" description="Methyltransferase type 11" evidence="1">
    <location>
        <begin position="38"/>
        <end position="130"/>
    </location>
</feature>
<evidence type="ECO:0000259" key="1">
    <source>
        <dbReference type="Pfam" id="PF08241"/>
    </source>
</evidence>
<reference evidence="2 3" key="1">
    <citation type="submission" date="2019-03" db="EMBL/GenBank/DDBJ databases">
        <title>Sequencing the genomes of 1000 actinobacteria strains.</title>
        <authorList>
            <person name="Klenk H.-P."/>
        </authorList>
    </citation>
    <scope>NUCLEOTIDE SEQUENCE [LARGE SCALE GENOMIC DNA]</scope>
    <source>
        <strain evidence="2 3">DSM 44969</strain>
    </source>
</reference>
<sequence>MQFGAPAEKYDRYMGRFAVSLAPRLADAAGVIAGMSVVDVGCGPGALTDVLAERVGAGRVAAIDPAPQFAAACRDRNPGADVREGVAEHLPWPDDGFDAALSCLVIGFMRDADRGVREMARVTRPGGTVAACMWDIATGGMTMLDTFWRAVRTVVPDAEGETAMVGTAEGDIARRFTTAGLDDVTAGSLTATAHYTGFDDFWEPFTYGVGPAGSYLAAMPADGRAAVRDACRELVPDGPFPLDARAWFATGTVR</sequence>
<evidence type="ECO:0000313" key="3">
    <source>
        <dbReference type="Proteomes" id="UP000295560"/>
    </source>
</evidence>
<accession>A0A4R1HLA6</accession>
<dbReference type="EMBL" id="SMFZ01000002">
    <property type="protein sequence ID" value="TCK20379.1"/>
    <property type="molecule type" value="Genomic_DNA"/>
</dbReference>
<dbReference type="PANTHER" id="PTHR43591:SF24">
    <property type="entry name" value="2-METHOXY-6-POLYPRENYL-1,4-BENZOQUINOL METHYLASE, MITOCHONDRIAL"/>
    <property type="match status" value="1"/>
</dbReference>
<keyword evidence="2" id="KW-0830">Ubiquinone</keyword>
<dbReference type="SUPFAM" id="SSF53335">
    <property type="entry name" value="S-adenosyl-L-methionine-dependent methyltransferases"/>
    <property type="match status" value="1"/>
</dbReference>
<protein>
    <submittedName>
        <fullName evidence="2">Ubiquinone/menaquinone biosynthesis C-methylase UbiE</fullName>
    </submittedName>
</protein>
<dbReference type="PANTHER" id="PTHR43591">
    <property type="entry name" value="METHYLTRANSFERASE"/>
    <property type="match status" value="1"/>
</dbReference>
<gene>
    <name evidence="2" type="ORF">EV378_4338</name>
</gene>
<dbReference type="RefSeq" id="WP_132432494.1">
    <property type="nucleotide sequence ID" value="NZ_SMFZ01000002.1"/>
</dbReference>
<keyword evidence="2" id="KW-0808">Transferase</keyword>
<dbReference type="Proteomes" id="UP000295560">
    <property type="component" value="Unassembled WGS sequence"/>
</dbReference>
<dbReference type="OrthoDB" id="3763870at2"/>
<dbReference type="GO" id="GO:0008757">
    <property type="term" value="F:S-adenosylmethionine-dependent methyltransferase activity"/>
    <property type="evidence" value="ECO:0007669"/>
    <property type="project" value="InterPro"/>
</dbReference>
<keyword evidence="2" id="KW-0489">Methyltransferase</keyword>
<comment type="caution">
    <text evidence="2">The sequence shown here is derived from an EMBL/GenBank/DDBJ whole genome shotgun (WGS) entry which is preliminary data.</text>
</comment>
<proteinExistence type="predicted"/>
<organism evidence="2 3">
    <name type="scientific">Pseudonocardia endophytica</name>
    <dbReference type="NCBI Taxonomy" id="401976"/>
    <lineage>
        <taxon>Bacteria</taxon>
        <taxon>Bacillati</taxon>
        <taxon>Actinomycetota</taxon>
        <taxon>Actinomycetes</taxon>
        <taxon>Pseudonocardiales</taxon>
        <taxon>Pseudonocardiaceae</taxon>
        <taxon>Pseudonocardia</taxon>
    </lineage>
</organism>
<name>A0A4R1HLA6_PSEEN</name>
<dbReference type="Pfam" id="PF08241">
    <property type="entry name" value="Methyltransf_11"/>
    <property type="match status" value="1"/>
</dbReference>
<dbReference type="InterPro" id="IPR029063">
    <property type="entry name" value="SAM-dependent_MTases_sf"/>
</dbReference>
<dbReference type="CDD" id="cd02440">
    <property type="entry name" value="AdoMet_MTases"/>
    <property type="match status" value="1"/>
</dbReference>
<dbReference type="AlphaFoldDB" id="A0A4R1HLA6"/>
<dbReference type="Gene3D" id="3.40.50.150">
    <property type="entry name" value="Vaccinia Virus protein VP39"/>
    <property type="match status" value="1"/>
</dbReference>
<dbReference type="GO" id="GO:0032259">
    <property type="term" value="P:methylation"/>
    <property type="evidence" value="ECO:0007669"/>
    <property type="project" value="UniProtKB-KW"/>
</dbReference>